<reference evidence="5 6" key="1">
    <citation type="journal article" date="2019" name="Int. J. Syst. Evol. Microbiol.">
        <title>The Global Catalogue of Microorganisms (GCM) 10K type strain sequencing project: providing services to taxonomists for standard genome sequencing and annotation.</title>
        <authorList>
            <consortium name="The Broad Institute Genomics Platform"/>
            <consortium name="The Broad Institute Genome Sequencing Center for Infectious Disease"/>
            <person name="Wu L."/>
            <person name="Ma J."/>
        </authorList>
    </citation>
    <scope>NUCLEOTIDE SEQUENCE [LARGE SCALE GENOMIC DNA]</scope>
    <source>
        <strain evidence="5 6">JCM 11896</strain>
    </source>
</reference>
<dbReference type="Gene3D" id="3.30.70.1400">
    <property type="entry name" value="Aminomethyltransferase beta-barrel domains"/>
    <property type="match status" value="1"/>
</dbReference>
<sequence length="832" mass="87567">MATTTPRIVIIGAGVVGCALADELTARGHRDLTVLDKGGLFRTGGSTSHDPGTVFQVAPDRTVTRLAAATVAKYAALRAQGSPCLRRAGGLEVATTPERLADLQRRNGWAAAAGVEARMLEPGECATLHPLLDKERILGGLHVPGDGIARPVDAAREQARAAIHRGAVFLQGRTVTAVERRGDRVTGVRCGDERFAADVVFSCTGMWAPLVGRLAGVEIPLVPMVHQYARTNPLRALETIHALESASGRRDPVLPVLRHPDAALHVRPHGHRLGIGAHGHRPMPVAPRELDDPGPGAVMPAERRFTPDDFEPSWAAAAALLPVLGDAKVEEGVNGVLPVTPDGLPLLGEHPDLAGFWTAEGIRLTHSAGIAEALAEWLTTGRPMLGGEPVDLSRLHVDRFDPAELAPPVVLARAVRAFEQADDVRHPLDPPDAARPVRTTPLHSRQVELRAVFTESGSVERPMWFGANAWLPEVCELTPRRGWAARNWSPIAGAEALVTRRAAGMFDLSPLRRVEITGPGAAELLQRSVTGDVDGPVGQVLPTLVLDAAGGVLTELTVTRLADRRFLAVVPDRRGVAALRRWGRAGVSVTDVTEATAAIGLWGPRVPAILDGLVPGEVARLGPLRAAAFRLGGVPVTGLRSPAIGEEGWELICSAADAERLWDVLYAAGAPHGLVAAGGHALDALRMEAGLRAAPSAEQGPDAAGLGDAVAMGKGPFVGRAAVHASRAAGGPAQRLVTLVLDDAGSVLHGGEPVYDLPAPRRYSRDPVLLDGAPDLSRGPVIGRITVAATGYTTGTSLARAWLPAERADPGTRVSVELFGRRLTAEVTDRVR</sequence>
<dbReference type="Gene3D" id="3.50.50.60">
    <property type="entry name" value="FAD/NAD(P)-binding domain"/>
    <property type="match status" value="1"/>
</dbReference>
<evidence type="ECO:0000313" key="6">
    <source>
        <dbReference type="Proteomes" id="UP001501414"/>
    </source>
</evidence>
<evidence type="ECO:0000259" key="2">
    <source>
        <dbReference type="Pfam" id="PF01266"/>
    </source>
</evidence>
<dbReference type="Pfam" id="PF01571">
    <property type="entry name" value="GCV_T"/>
    <property type="match status" value="1"/>
</dbReference>
<feature type="domain" description="GCVT N-terminal" evidence="3">
    <location>
        <begin position="442"/>
        <end position="714"/>
    </location>
</feature>
<comment type="caution">
    <text evidence="5">The sequence shown here is derived from an EMBL/GenBank/DDBJ whole genome shotgun (WGS) entry which is preliminary data.</text>
</comment>
<dbReference type="Gene3D" id="2.40.30.110">
    <property type="entry name" value="Aminomethyltransferase beta-barrel domains"/>
    <property type="match status" value="1"/>
</dbReference>
<evidence type="ECO:0000259" key="4">
    <source>
        <dbReference type="Pfam" id="PF08669"/>
    </source>
</evidence>
<evidence type="ECO:0000259" key="3">
    <source>
        <dbReference type="Pfam" id="PF01571"/>
    </source>
</evidence>
<dbReference type="SUPFAM" id="SSF54373">
    <property type="entry name" value="FAD-linked reductases, C-terminal domain"/>
    <property type="match status" value="1"/>
</dbReference>
<organism evidence="5 6">
    <name type="scientific">Pseudonocardia kongjuensis</name>
    <dbReference type="NCBI Taxonomy" id="102227"/>
    <lineage>
        <taxon>Bacteria</taxon>
        <taxon>Bacillati</taxon>
        <taxon>Actinomycetota</taxon>
        <taxon>Actinomycetes</taxon>
        <taxon>Pseudonocardiales</taxon>
        <taxon>Pseudonocardiaceae</taxon>
        <taxon>Pseudonocardia</taxon>
    </lineage>
</organism>
<dbReference type="PANTHER" id="PTHR43757">
    <property type="entry name" value="AMINOMETHYLTRANSFERASE"/>
    <property type="match status" value="1"/>
</dbReference>
<feature type="domain" description="Aminomethyltransferase C-terminal" evidence="4">
    <location>
        <begin position="735"/>
        <end position="830"/>
    </location>
</feature>
<dbReference type="Pfam" id="PF01266">
    <property type="entry name" value="DAO"/>
    <property type="match status" value="1"/>
</dbReference>
<dbReference type="InterPro" id="IPR029043">
    <property type="entry name" value="GcvT/YgfZ_C"/>
</dbReference>
<dbReference type="EMBL" id="BAAAJK010000033">
    <property type="protein sequence ID" value="GAA1396152.1"/>
    <property type="molecule type" value="Genomic_DNA"/>
</dbReference>
<proteinExistence type="inferred from homology"/>
<name>A0ABN1Y2F2_9PSEU</name>
<dbReference type="Pfam" id="PF08669">
    <property type="entry name" value="GCV_T_C"/>
    <property type="match status" value="1"/>
</dbReference>
<dbReference type="InterPro" id="IPR036188">
    <property type="entry name" value="FAD/NAD-bd_sf"/>
</dbReference>
<dbReference type="InterPro" id="IPR013977">
    <property type="entry name" value="GcvT_C"/>
</dbReference>
<dbReference type="Proteomes" id="UP001501414">
    <property type="component" value="Unassembled WGS sequence"/>
</dbReference>
<accession>A0ABN1Y2F2</accession>
<comment type="similarity">
    <text evidence="1">Belongs to the GcvT family.</text>
</comment>
<dbReference type="InterPro" id="IPR006076">
    <property type="entry name" value="FAD-dep_OxRdtase"/>
</dbReference>
<dbReference type="RefSeq" id="WP_344026109.1">
    <property type="nucleotide sequence ID" value="NZ_BAAAJK010000033.1"/>
</dbReference>
<gene>
    <name evidence="5" type="ORF">GCM10009613_46950</name>
</gene>
<feature type="domain" description="FAD dependent oxidoreductase" evidence="2">
    <location>
        <begin position="7"/>
        <end position="377"/>
    </location>
</feature>
<evidence type="ECO:0000256" key="1">
    <source>
        <dbReference type="ARBA" id="ARBA00008609"/>
    </source>
</evidence>
<dbReference type="SUPFAM" id="SSF51905">
    <property type="entry name" value="FAD/NAD(P)-binding domain"/>
    <property type="match status" value="1"/>
</dbReference>
<dbReference type="InterPro" id="IPR027266">
    <property type="entry name" value="TrmE/GcvT-like"/>
</dbReference>
<dbReference type="SUPFAM" id="SSF101790">
    <property type="entry name" value="Aminomethyltransferase beta-barrel domain"/>
    <property type="match status" value="1"/>
</dbReference>
<keyword evidence="6" id="KW-1185">Reference proteome</keyword>
<dbReference type="PANTHER" id="PTHR43757:SF2">
    <property type="entry name" value="AMINOMETHYLTRANSFERASE, MITOCHONDRIAL"/>
    <property type="match status" value="1"/>
</dbReference>
<dbReference type="InterPro" id="IPR028896">
    <property type="entry name" value="GcvT/YgfZ/DmdA"/>
</dbReference>
<evidence type="ECO:0000313" key="5">
    <source>
        <dbReference type="EMBL" id="GAA1396152.1"/>
    </source>
</evidence>
<dbReference type="Gene3D" id="3.30.9.10">
    <property type="entry name" value="D-Amino Acid Oxidase, subunit A, domain 2"/>
    <property type="match status" value="1"/>
</dbReference>
<dbReference type="Gene3D" id="3.30.1360.120">
    <property type="entry name" value="Probable tRNA modification gtpase trme, domain 1"/>
    <property type="match status" value="1"/>
</dbReference>
<protein>
    <submittedName>
        <fullName evidence="5">FAD-dependent oxidoreductase</fullName>
    </submittedName>
</protein>
<dbReference type="InterPro" id="IPR006222">
    <property type="entry name" value="GCVT_N"/>
</dbReference>
<dbReference type="SUPFAM" id="SSF103025">
    <property type="entry name" value="Folate-binding domain"/>
    <property type="match status" value="1"/>
</dbReference>
<dbReference type="PROSITE" id="PS51257">
    <property type="entry name" value="PROKAR_LIPOPROTEIN"/>
    <property type="match status" value="1"/>
</dbReference>